<dbReference type="AlphaFoldDB" id="A0A8E2J758"/>
<feature type="region of interest" description="Disordered" evidence="1">
    <location>
        <begin position="298"/>
        <end position="325"/>
    </location>
</feature>
<feature type="compositionally biased region" description="Polar residues" evidence="1">
    <location>
        <begin position="482"/>
        <end position="494"/>
    </location>
</feature>
<feature type="region of interest" description="Disordered" evidence="1">
    <location>
        <begin position="80"/>
        <end position="147"/>
    </location>
</feature>
<feature type="compositionally biased region" description="Low complexity" evidence="1">
    <location>
        <begin position="351"/>
        <end position="387"/>
    </location>
</feature>
<reference evidence="2 3" key="1">
    <citation type="submission" date="2016-07" db="EMBL/GenBank/DDBJ databases">
        <title>Draft genome of the white-rot fungus Obba rivulosa 3A-2.</title>
        <authorList>
            <consortium name="DOE Joint Genome Institute"/>
            <person name="Miettinen O."/>
            <person name="Riley R."/>
            <person name="Acob R."/>
            <person name="Barry K."/>
            <person name="Cullen D."/>
            <person name="De Vries R."/>
            <person name="Hainaut M."/>
            <person name="Hatakka A."/>
            <person name="Henrissat B."/>
            <person name="Hilden K."/>
            <person name="Kuo R."/>
            <person name="Labutti K."/>
            <person name="Lipzen A."/>
            <person name="Makela M.R."/>
            <person name="Sandor L."/>
            <person name="Spatafora J.W."/>
            <person name="Grigoriev I.V."/>
            <person name="Hibbett D.S."/>
        </authorList>
    </citation>
    <scope>NUCLEOTIDE SEQUENCE [LARGE SCALE GENOMIC DNA]</scope>
    <source>
        <strain evidence="2 3">3A-2</strain>
    </source>
</reference>
<gene>
    <name evidence="2" type="ORF">OBBRIDRAFT_787323</name>
</gene>
<protein>
    <submittedName>
        <fullName evidence="2">Uncharacterized protein</fullName>
    </submittedName>
</protein>
<evidence type="ECO:0000256" key="1">
    <source>
        <dbReference type="SAM" id="MobiDB-lite"/>
    </source>
</evidence>
<feature type="compositionally biased region" description="Basic and acidic residues" evidence="1">
    <location>
        <begin position="128"/>
        <end position="142"/>
    </location>
</feature>
<sequence>MGFFKRFLSLGSRKSKSAKKKQQQCRAQVDHEGRIVHRDEPEEQNINRLLRSSSAHFSVVSEVDYASLPPLPDPINKVAATPPISPARSASTGASVNRRGTYNVKVLGRTQHSRTEFPRANPPLPVRDGLRTPEHDSNERKRSQTLKEVIFTPRDQSRLLTLRRDPSVASLLNMYDDHGQLDSAIFSNTPPSPAPIQHGREQIKRSGSTLRQLLGNPDADTERDHNATEGDISWAERFLGERLDMFSPSSSATSLILPTPIDAPFHNDHSQSHNILNSTFSSEHDSSMNYPAISSLEVELSGGTDPNPSFANASSDALSLPLEPKTPQRASEVFGFLTERRKSLRLQTPRAPAISTSASTGSSTSGPSSRNTSGPPTPDTAASTPTSFGQHSECSQAQVQVATITKLATASAVLSPFSTSTPSLHSTYEPELKNNVQMKRSSRRTREGLPDPYALMTNNIVSRHKDTIPLSRIPRGPRPLTPSRTGASASSVDYQQDICDIPSSAIETVYPTRSKKSTSSSLECEPPVSSQLRDSNYPPIPTRQHNRNESRPSASLKLSTDSEELRGGAPKSRTGRQRRSESEDKENSREESPGTGHGQGRHAHPPTTPVHSIFEKRFPQAASSAAPSPASSTELSPFARNMMANLRKQRSRSRSARTAPVIFDEQ</sequence>
<dbReference type="EMBL" id="KV722331">
    <property type="protein sequence ID" value="OCH96248.1"/>
    <property type="molecule type" value="Genomic_DNA"/>
</dbReference>
<feature type="compositionally biased region" description="Low complexity" evidence="1">
    <location>
        <begin position="621"/>
        <end position="632"/>
    </location>
</feature>
<evidence type="ECO:0000313" key="2">
    <source>
        <dbReference type="EMBL" id="OCH96248.1"/>
    </source>
</evidence>
<dbReference type="OrthoDB" id="3168838at2759"/>
<organism evidence="2 3">
    <name type="scientific">Obba rivulosa</name>
    <dbReference type="NCBI Taxonomy" id="1052685"/>
    <lineage>
        <taxon>Eukaryota</taxon>
        <taxon>Fungi</taxon>
        <taxon>Dikarya</taxon>
        <taxon>Basidiomycota</taxon>
        <taxon>Agaricomycotina</taxon>
        <taxon>Agaricomycetes</taxon>
        <taxon>Polyporales</taxon>
        <taxon>Gelatoporiaceae</taxon>
        <taxon>Obba</taxon>
    </lineage>
</organism>
<feature type="compositionally biased region" description="Polar residues" evidence="1">
    <location>
        <begin position="304"/>
        <end position="317"/>
    </location>
</feature>
<evidence type="ECO:0000313" key="3">
    <source>
        <dbReference type="Proteomes" id="UP000250043"/>
    </source>
</evidence>
<feature type="compositionally biased region" description="Polar residues" evidence="1">
    <location>
        <begin position="88"/>
        <end position="100"/>
    </location>
</feature>
<feature type="region of interest" description="Disordered" evidence="1">
    <location>
        <begin position="510"/>
        <end position="666"/>
    </location>
</feature>
<feature type="compositionally biased region" description="Basic and acidic residues" evidence="1">
    <location>
        <begin position="578"/>
        <end position="592"/>
    </location>
</feature>
<feature type="region of interest" description="Disordered" evidence="1">
    <location>
        <begin position="465"/>
        <end position="495"/>
    </location>
</feature>
<name>A0A8E2J758_9APHY</name>
<proteinExistence type="predicted"/>
<keyword evidence="3" id="KW-1185">Reference proteome</keyword>
<dbReference type="Proteomes" id="UP000250043">
    <property type="component" value="Unassembled WGS sequence"/>
</dbReference>
<feature type="compositionally biased region" description="Polar residues" evidence="1">
    <location>
        <begin position="517"/>
        <end position="534"/>
    </location>
</feature>
<accession>A0A8E2J758</accession>
<feature type="region of interest" description="Disordered" evidence="1">
    <location>
        <begin position="344"/>
        <end position="393"/>
    </location>
</feature>